<accession>A0A2G5VG61</accession>
<dbReference type="PANTHER" id="PTHR36983">
    <property type="entry name" value="DNAJ HOMOLOG SUBFAMILY C MEMBER 13"/>
    <property type="match status" value="1"/>
</dbReference>
<dbReference type="GO" id="GO:2000641">
    <property type="term" value="P:regulation of early endosome to late endosome transport"/>
    <property type="evidence" value="ECO:0007669"/>
    <property type="project" value="InterPro"/>
</dbReference>
<feature type="domain" description="DnaJ homologue subfamily C GRV2/DNAJC13 N-terminal" evidence="1">
    <location>
        <begin position="14"/>
        <end position="186"/>
    </location>
</feature>
<dbReference type="AlphaFoldDB" id="A0A2G5VG61"/>
<organism evidence="2 3">
    <name type="scientific">Caenorhabditis nigoni</name>
    <dbReference type="NCBI Taxonomy" id="1611254"/>
    <lineage>
        <taxon>Eukaryota</taxon>
        <taxon>Metazoa</taxon>
        <taxon>Ecdysozoa</taxon>
        <taxon>Nematoda</taxon>
        <taxon>Chromadorea</taxon>
        <taxon>Rhabditida</taxon>
        <taxon>Rhabditina</taxon>
        <taxon>Rhabditomorpha</taxon>
        <taxon>Rhabditoidea</taxon>
        <taxon>Rhabditidae</taxon>
        <taxon>Peloderinae</taxon>
        <taxon>Caenorhabditis</taxon>
    </lineage>
</organism>
<evidence type="ECO:0000313" key="3">
    <source>
        <dbReference type="Proteomes" id="UP000230233"/>
    </source>
</evidence>
<dbReference type="Proteomes" id="UP000230233">
    <property type="component" value="Chromosome I"/>
</dbReference>
<evidence type="ECO:0000313" key="2">
    <source>
        <dbReference type="EMBL" id="PIC50765.1"/>
    </source>
</evidence>
<dbReference type="EMBL" id="PDUG01000001">
    <property type="protein sequence ID" value="PIC50765.1"/>
    <property type="molecule type" value="Genomic_DNA"/>
</dbReference>
<dbReference type="InterPro" id="IPR044978">
    <property type="entry name" value="GRV2/DNAJC13"/>
</dbReference>
<dbReference type="OrthoDB" id="69656at2759"/>
<gene>
    <name evidence="2" type="primary">Cni-rme-8</name>
    <name evidence="2" type="synonym">Cnig_chr_I.g154</name>
    <name evidence="2" type="ORF">B9Z55_000154</name>
</gene>
<proteinExistence type="predicted"/>
<dbReference type="GO" id="GO:0007032">
    <property type="term" value="P:endosome organization"/>
    <property type="evidence" value="ECO:0007669"/>
    <property type="project" value="InterPro"/>
</dbReference>
<dbReference type="GO" id="GO:0006898">
    <property type="term" value="P:receptor-mediated endocytosis"/>
    <property type="evidence" value="ECO:0007669"/>
    <property type="project" value="TreeGrafter"/>
</dbReference>
<dbReference type="Pfam" id="PF19432">
    <property type="entry name" value="RME-8_N"/>
    <property type="match status" value="1"/>
</dbReference>
<reference evidence="3" key="1">
    <citation type="submission" date="2017-10" db="EMBL/GenBank/DDBJ databases">
        <title>Rapid genome shrinkage in a self-fertile nematode reveals novel sperm competition proteins.</title>
        <authorList>
            <person name="Yin D."/>
            <person name="Schwarz E.M."/>
            <person name="Thomas C.G."/>
            <person name="Felde R.L."/>
            <person name="Korf I.F."/>
            <person name="Cutter A.D."/>
            <person name="Schartner C.M."/>
            <person name="Ralston E.J."/>
            <person name="Meyer B.J."/>
            <person name="Haag E.S."/>
        </authorList>
    </citation>
    <scope>NUCLEOTIDE SEQUENCE [LARGE SCALE GENOMIC DNA]</scope>
    <source>
        <strain evidence="3">JU1422</strain>
    </source>
</reference>
<dbReference type="InterPro" id="IPR045802">
    <property type="entry name" value="GRV2/DNAJC13_N"/>
</dbReference>
<evidence type="ECO:0000259" key="1">
    <source>
        <dbReference type="Pfam" id="PF19432"/>
    </source>
</evidence>
<comment type="caution">
    <text evidence="2">The sequence shown here is derived from an EMBL/GenBank/DDBJ whole genome shotgun (WGS) entry which is preliminary data.</text>
</comment>
<sequence length="474" mass="54984">MANQFCTENRDVACYLVTKHSWKGKYKRVFSIGTLAITTYNPNSLEITNQWLYEDFISVKPFQPNDTRQEETGFKIWYRQRGKKDDMKFSSEYTPDILTHCLQFHTKFADKVFDPVTVTAFKQSWSDRRIQVTLRANAFGLEQIDNRGVVVQMYPYKNIRSIGKISDCPGAFVVDVGEHRRRDIWRYISGIRGSCDSSGIRIYGDISRASGYGSTISRHQRILRFFWHPDIWGYIKGIWIWKYHIKASENLEILLASGYMGIYQGHLDMEVPYQGIRESCDSSGIRIYGDISRASGYGSTISRHQRILRFFWHPDIWGYIKGIWIWKYHIKASGNLAILLASGYMGIYQGHLDMEVPYQGIRESCDSSGIRIYGDISRASGYGSTISRHQGILRFFWHPDIWGYIMGIWIWEYHIKASENLAILLASGYMGIYQGHLDMGVPYQGIRESCDSSGIRRYRDISWASGRLATRWNE</sequence>
<protein>
    <recommendedName>
        <fullName evidence="1">DnaJ homologue subfamily C GRV2/DNAJC13 N-terminal domain-containing protein</fullName>
    </recommendedName>
</protein>
<dbReference type="PANTHER" id="PTHR36983:SF2">
    <property type="entry name" value="DNAJ HOMOLOG SUBFAMILY C MEMBER 13"/>
    <property type="match status" value="1"/>
</dbReference>
<name>A0A2G5VG61_9PELO</name>
<dbReference type="GO" id="GO:0010008">
    <property type="term" value="C:endosome membrane"/>
    <property type="evidence" value="ECO:0007669"/>
    <property type="project" value="TreeGrafter"/>
</dbReference>
<keyword evidence="3" id="KW-1185">Reference proteome</keyword>